<dbReference type="Proteomes" id="UP000199475">
    <property type="component" value="Unassembled WGS sequence"/>
</dbReference>
<evidence type="ECO:0000313" key="10">
    <source>
        <dbReference type="Proteomes" id="UP000199475"/>
    </source>
</evidence>
<dbReference type="SUPFAM" id="SSF51445">
    <property type="entry name" value="(Trans)glycosidases"/>
    <property type="match status" value="1"/>
</dbReference>
<evidence type="ECO:0000259" key="7">
    <source>
        <dbReference type="Pfam" id="PF00728"/>
    </source>
</evidence>
<evidence type="ECO:0000256" key="6">
    <source>
        <dbReference type="PIRSR" id="PIRSR625705-1"/>
    </source>
</evidence>
<keyword evidence="5" id="KW-0326">Glycosidase</keyword>
<gene>
    <name evidence="9" type="ORF">SAMN04488242_1943</name>
</gene>
<sequence length="509" mass="56012">MTLLPTPRHLQYTDGNRPLPPLLTWHAGPDGVDAVAVLEERLRSAVGFCRVAAAEDAFLSIRFDGALPAEGYRVTVDETIEVVAADRRGAGWAIQTLLQLLPVQVHGPGPLQPESLAWPRVVVEDEPRFAWRGSMLDVARHFQPVEFVLRWLDSMALHKLNVLHLHLTDDQGWRLPVPGYPRLTEVGAWRPGTVRGHQPSPDPVRHEDCDEHDGIPHGGAYTAGDIGRIVARARQLGITVVPEVDLPGHTEAAVAAYPELGSCDHVRHPRTGFGISHHVLGLTPQTMDFCATVIDTLLELFPDSPIHLGGDEAPGDHWFAHAETRAHLDALGITTPAEAQAWFEQQVCRRVLDAGRRVVVWDEVLEHGAPEGATVMVWRNSRYVRQAIEAGHDAIAAPTAHTYFDYGASTGEHEPLAITAPRTLEEVGEYHRLWQDLDSPRLLGGQFQLWSEYLRTGPVVEYFGFPRGAVIAEQLWTGGSGLGCTPEALATPMARLTAMGVNWRRFDAG</sequence>
<dbReference type="PANTHER" id="PTHR22600:SF57">
    <property type="entry name" value="BETA-N-ACETYLHEXOSAMINIDASE"/>
    <property type="match status" value="1"/>
</dbReference>
<dbReference type="PRINTS" id="PR00738">
    <property type="entry name" value="GLHYDRLASE20"/>
</dbReference>
<evidence type="ECO:0000256" key="1">
    <source>
        <dbReference type="ARBA" id="ARBA00001231"/>
    </source>
</evidence>
<evidence type="ECO:0000256" key="4">
    <source>
        <dbReference type="ARBA" id="ARBA00022801"/>
    </source>
</evidence>
<comment type="catalytic activity">
    <reaction evidence="1">
        <text>Hydrolysis of terminal non-reducing N-acetyl-D-hexosamine residues in N-acetyl-beta-D-hexosaminides.</text>
        <dbReference type="EC" id="3.2.1.52"/>
    </reaction>
</comment>
<dbReference type="PANTHER" id="PTHR22600">
    <property type="entry name" value="BETA-HEXOSAMINIDASE"/>
    <property type="match status" value="1"/>
</dbReference>
<evidence type="ECO:0000256" key="2">
    <source>
        <dbReference type="ARBA" id="ARBA00006285"/>
    </source>
</evidence>
<dbReference type="GO" id="GO:0005975">
    <property type="term" value="P:carbohydrate metabolic process"/>
    <property type="evidence" value="ECO:0007669"/>
    <property type="project" value="InterPro"/>
</dbReference>
<feature type="domain" description="Glycoside hydrolase family 20 catalytic" evidence="7">
    <location>
        <begin position="129"/>
        <end position="478"/>
    </location>
</feature>
<feature type="domain" description="Beta-hexosaminidase bacterial type N-terminal" evidence="8">
    <location>
        <begin position="2"/>
        <end position="107"/>
    </location>
</feature>
<evidence type="ECO:0000259" key="8">
    <source>
        <dbReference type="Pfam" id="PF02838"/>
    </source>
</evidence>
<dbReference type="STRING" id="686624.SAMN04488242_1943"/>
<dbReference type="Pfam" id="PF02838">
    <property type="entry name" value="Glyco_hydro_20b"/>
    <property type="match status" value="1"/>
</dbReference>
<dbReference type="AlphaFoldDB" id="A0A1G9L1H6"/>
<evidence type="ECO:0000313" key="9">
    <source>
        <dbReference type="EMBL" id="SDL55779.1"/>
    </source>
</evidence>
<dbReference type="EMBL" id="FNGP01000003">
    <property type="protein sequence ID" value="SDL55779.1"/>
    <property type="molecule type" value="Genomic_DNA"/>
</dbReference>
<evidence type="ECO:0000256" key="5">
    <source>
        <dbReference type="ARBA" id="ARBA00023295"/>
    </source>
</evidence>
<dbReference type="GO" id="GO:0030203">
    <property type="term" value="P:glycosaminoglycan metabolic process"/>
    <property type="evidence" value="ECO:0007669"/>
    <property type="project" value="TreeGrafter"/>
</dbReference>
<accession>A0A1G9L1H6</accession>
<dbReference type="InterPro" id="IPR015883">
    <property type="entry name" value="Glyco_hydro_20_cat"/>
</dbReference>
<dbReference type="CDD" id="cd06563">
    <property type="entry name" value="GH20_chitobiase-like"/>
    <property type="match status" value="1"/>
</dbReference>
<dbReference type="OrthoDB" id="9763537at2"/>
<dbReference type="InterPro" id="IPR029018">
    <property type="entry name" value="Hex-like_dom2"/>
</dbReference>
<name>A0A1G9L1H6_9ACTN</name>
<proteinExistence type="inferred from homology"/>
<dbReference type="InterPro" id="IPR025705">
    <property type="entry name" value="Beta_hexosaminidase_sua/sub"/>
</dbReference>
<keyword evidence="10" id="KW-1185">Reference proteome</keyword>
<comment type="similarity">
    <text evidence="2">Belongs to the glycosyl hydrolase 20 family.</text>
</comment>
<dbReference type="SUPFAM" id="SSF55545">
    <property type="entry name" value="beta-N-acetylhexosaminidase-like domain"/>
    <property type="match status" value="1"/>
</dbReference>
<protein>
    <recommendedName>
        <fullName evidence="3">beta-N-acetylhexosaminidase</fullName>
        <ecNumber evidence="3">3.2.1.52</ecNumber>
    </recommendedName>
</protein>
<reference evidence="9 10" key="1">
    <citation type="submission" date="2016-10" db="EMBL/GenBank/DDBJ databases">
        <authorList>
            <person name="de Groot N.N."/>
        </authorList>
    </citation>
    <scope>NUCLEOTIDE SEQUENCE [LARGE SCALE GENOMIC DNA]</scope>
    <source>
        <strain evidence="9 10">CGMCC 1.9159</strain>
    </source>
</reference>
<feature type="active site" description="Proton donor" evidence="6">
    <location>
        <position position="312"/>
    </location>
</feature>
<dbReference type="InterPro" id="IPR015882">
    <property type="entry name" value="HEX_bac_N"/>
</dbReference>
<keyword evidence="4" id="KW-0378">Hydrolase</keyword>
<dbReference type="RefSeq" id="WP_093251464.1">
    <property type="nucleotide sequence ID" value="NZ_FNGP01000003.1"/>
</dbReference>
<dbReference type="GO" id="GO:0004563">
    <property type="term" value="F:beta-N-acetylhexosaminidase activity"/>
    <property type="evidence" value="ECO:0007669"/>
    <property type="project" value="UniProtKB-EC"/>
</dbReference>
<dbReference type="InterPro" id="IPR017853">
    <property type="entry name" value="GH"/>
</dbReference>
<dbReference type="GO" id="GO:0016020">
    <property type="term" value="C:membrane"/>
    <property type="evidence" value="ECO:0007669"/>
    <property type="project" value="TreeGrafter"/>
</dbReference>
<dbReference type="EC" id="3.2.1.52" evidence="3"/>
<dbReference type="Pfam" id="PF00728">
    <property type="entry name" value="Glyco_hydro_20"/>
    <property type="match status" value="1"/>
</dbReference>
<organism evidence="9 10">
    <name type="scientific">Tessaracoccus oleiagri</name>
    <dbReference type="NCBI Taxonomy" id="686624"/>
    <lineage>
        <taxon>Bacteria</taxon>
        <taxon>Bacillati</taxon>
        <taxon>Actinomycetota</taxon>
        <taxon>Actinomycetes</taxon>
        <taxon>Propionibacteriales</taxon>
        <taxon>Propionibacteriaceae</taxon>
        <taxon>Tessaracoccus</taxon>
    </lineage>
</organism>
<dbReference type="Gene3D" id="3.20.20.80">
    <property type="entry name" value="Glycosidases"/>
    <property type="match status" value="1"/>
</dbReference>
<evidence type="ECO:0000256" key="3">
    <source>
        <dbReference type="ARBA" id="ARBA00012663"/>
    </source>
</evidence>
<dbReference type="Gene3D" id="3.30.379.10">
    <property type="entry name" value="Chitobiase/beta-hexosaminidase domain 2-like"/>
    <property type="match status" value="1"/>
</dbReference>